<dbReference type="EMBL" id="CP060784">
    <property type="protein sequence ID" value="QNP52661.1"/>
    <property type="molecule type" value="Genomic_DNA"/>
</dbReference>
<accession>A0A7H0GWJ5</accession>
<evidence type="ECO:0000313" key="2">
    <source>
        <dbReference type="EMBL" id="QNP52661.1"/>
    </source>
</evidence>
<dbReference type="AlphaFoldDB" id="A0A7H0GWJ5"/>
<keyword evidence="1" id="KW-0812">Transmembrane</keyword>
<sequence>MLTLLLSWLIMAAVTTTVGRAVWSWLRSKGLAGTEATLPLEWLSLLGLCVLAPIVGAFR</sequence>
<feature type="transmembrane region" description="Helical" evidence="1">
    <location>
        <begin position="36"/>
        <end position="58"/>
    </location>
</feature>
<dbReference type="RefSeq" id="WP_187732910.1">
    <property type="nucleotide sequence ID" value="NZ_CP060784.1"/>
</dbReference>
<reference evidence="2 3" key="1">
    <citation type="submission" date="2020-08" db="EMBL/GenBank/DDBJ databases">
        <title>Genome sequence of Hymenobacter qilianensis JCM 19763T.</title>
        <authorList>
            <person name="Hyun D.-W."/>
            <person name="Bae J.-W."/>
        </authorList>
    </citation>
    <scope>NUCLEOTIDE SEQUENCE [LARGE SCALE GENOMIC DNA]</scope>
    <source>
        <strain evidence="2 3">JCM 19763</strain>
    </source>
</reference>
<protein>
    <submittedName>
        <fullName evidence="2">Uncharacterized protein</fullName>
    </submittedName>
</protein>
<evidence type="ECO:0000313" key="3">
    <source>
        <dbReference type="Proteomes" id="UP000516093"/>
    </source>
</evidence>
<dbReference type="KEGG" id="hqi:H9L05_02575"/>
<evidence type="ECO:0000256" key="1">
    <source>
        <dbReference type="SAM" id="Phobius"/>
    </source>
</evidence>
<proteinExistence type="predicted"/>
<gene>
    <name evidence="2" type="ORF">H9L05_02575</name>
</gene>
<dbReference type="Proteomes" id="UP000516093">
    <property type="component" value="Chromosome"/>
</dbReference>
<keyword evidence="3" id="KW-1185">Reference proteome</keyword>
<name>A0A7H0GWJ5_9BACT</name>
<organism evidence="2 3">
    <name type="scientific">Hymenobacter qilianensis</name>
    <dbReference type="NCBI Taxonomy" id="1385715"/>
    <lineage>
        <taxon>Bacteria</taxon>
        <taxon>Pseudomonadati</taxon>
        <taxon>Bacteroidota</taxon>
        <taxon>Cytophagia</taxon>
        <taxon>Cytophagales</taxon>
        <taxon>Hymenobacteraceae</taxon>
        <taxon>Hymenobacter</taxon>
    </lineage>
</organism>
<keyword evidence="1" id="KW-1133">Transmembrane helix</keyword>
<keyword evidence="1" id="KW-0472">Membrane</keyword>